<dbReference type="AlphaFoldDB" id="A0AAD1SF80"/>
<gene>
    <name evidence="1" type="ORF">PECUL_23A051246</name>
</gene>
<keyword evidence="2" id="KW-1185">Reference proteome</keyword>
<organism evidence="1 2">
    <name type="scientific">Pelobates cultripes</name>
    <name type="common">Western spadefoot toad</name>
    <dbReference type="NCBI Taxonomy" id="61616"/>
    <lineage>
        <taxon>Eukaryota</taxon>
        <taxon>Metazoa</taxon>
        <taxon>Chordata</taxon>
        <taxon>Craniata</taxon>
        <taxon>Vertebrata</taxon>
        <taxon>Euteleostomi</taxon>
        <taxon>Amphibia</taxon>
        <taxon>Batrachia</taxon>
        <taxon>Anura</taxon>
        <taxon>Pelobatoidea</taxon>
        <taxon>Pelobatidae</taxon>
        <taxon>Pelobates</taxon>
    </lineage>
</organism>
<protein>
    <submittedName>
        <fullName evidence="1">Uncharacterized protein</fullName>
    </submittedName>
</protein>
<evidence type="ECO:0000313" key="1">
    <source>
        <dbReference type="EMBL" id="CAH2299082.1"/>
    </source>
</evidence>
<evidence type="ECO:0000313" key="2">
    <source>
        <dbReference type="Proteomes" id="UP001295444"/>
    </source>
</evidence>
<reference evidence="1" key="1">
    <citation type="submission" date="2022-03" db="EMBL/GenBank/DDBJ databases">
        <authorList>
            <person name="Alioto T."/>
            <person name="Alioto T."/>
            <person name="Gomez Garrido J."/>
        </authorList>
    </citation>
    <scope>NUCLEOTIDE SEQUENCE</scope>
</reference>
<name>A0AAD1SF80_PELCU</name>
<accession>A0AAD1SF80</accession>
<sequence>MARTHAPCADGPHSRTLRRCPALTHAAQMPRTHARCADAPHSRTLRRWPALTHPAQMPRTHAPCADAPHSRTLRRCPALTHPAQMPRTHAPCADGPHSRTLRRCPAFTHWPAAEMKKEKKPPPTWLKSLLSEVFQDGKRSLSNILGYQDGGASTSGDILPSRSQGHSHRITLYLCAVIDILQQ</sequence>
<proteinExistence type="predicted"/>
<dbReference type="EMBL" id="OW240917">
    <property type="protein sequence ID" value="CAH2299082.1"/>
    <property type="molecule type" value="Genomic_DNA"/>
</dbReference>
<dbReference type="Proteomes" id="UP001295444">
    <property type="component" value="Chromosome 06"/>
</dbReference>